<dbReference type="FunFam" id="1.20.1260.100:FF:000001">
    <property type="entry name" value="translocator protein 2"/>
    <property type="match status" value="1"/>
</dbReference>
<name>A0A7R8ZUM5_9CRUS</name>
<dbReference type="GO" id="GO:0016020">
    <property type="term" value="C:membrane"/>
    <property type="evidence" value="ECO:0007669"/>
    <property type="project" value="UniProtKB-SubCell"/>
</dbReference>
<evidence type="ECO:0000256" key="5">
    <source>
        <dbReference type="ARBA" id="ARBA00023136"/>
    </source>
</evidence>
<organism evidence="6">
    <name type="scientific">Cyprideis torosa</name>
    <dbReference type="NCBI Taxonomy" id="163714"/>
    <lineage>
        <taxon>Eukaryota</taxon>
        <taxon>Metazoa</taxon>
        <taxon>Ecdysozoa</taxon>
        <taxon>Arthropoda</taxon>
        <taxon>Crustacea</taxon>
        <taxon>Oligostraca</taxon>
        <taxon>Ostracoda</taxon>
        <taxon>Podocopa</taxon>
        <taxon>Podocopida</taxon>
        <taxon>Cytherocopina</taxon>
        <taxon>Cytheroidea</taxon>
        <taxon>Cytherideidae</taxon>
        <taxon>Cyprideis</taxon>
    </lineage>
</organism>
<dbReference type="PIRSF" id="PIRSF005859">
    <property type="entry name" value="PBR"/>
    <property type="match status" value="1"/>
</dbReference>
<accession>A0A7R8ZUM5</accession>
<gene>
    <name evidence="6" type="ORF">CTOB1V02_LOCUS15455</name>
</gene>
<dbReference type="PANTHER" id="PTHR10057:SF0">
    <property type="entry name" value="TRANSLOCATOR PROTEIN"/>
    <property type="match status" value="1"/>
</dbReference>
<dbReference type="AlphaFoldDB" id="A0A7R8ZUM5"/>
<dbReference type="CDD" id="cd15904">
    <property type="entry name" value="TSPO_MBR"/>
    <property type="match status" value="1"/>
</dbReference>
<dbReference type="InterPro" id="IPR004307">
    <property type="entry name" value="TspO_MBR"/>
</dbReference>
<sequence length="167" mass="18552">MEKRTMRSLKPWLGLAGWLLLLFVVAALGAAASIEAASVYANLNKPDWAPPPSWFGPVWTVLYTLMAIAAWLVWREPASAARSRALTVFLVHLAVNVLWSWMFFGWMQGIGSLVTIGVLWLMIVALIGLFWPIKRLAALLLAPYLVWVSIASALNFAVWRMNPGVFG</sequence>
<comment type="subcellular location">
    <subcellularLocation>
        <location evidence="1">Membrane</location>
        <topology evidence="1">Multi-pass membrane protein</topology>
    </subcellularLocation>
</comment>
<dbReference type="Pfam" id="PF03073">
    <property type="entry name" value="TspO_MBR"/>
    <property type="match status" value="1"/>
</dbReference>
<keyword evidence="4" id="KW-1133">Transmembrane helix</keyword>
<evidence type="ECO:0000256" key="4">
    <source>
        <dbReference type="ARBA" id="ARBA00022989"/>
    </source>
</evidence>
<protein>
    <submittedName>
        <fullName evidence="6">Uncharacterized protein</fullName>
    </submittedName>
</protein>
<evidence type="ECO:0000256" key="3">
    <source>
        <dbReference type="ARBA" id="ARBA00022692"/>
    </source>
</evidence>
<proteinExistence type="inferred from homology"/>
<comment type="similarity">
    <text evidence="2">Belongs to the TspO/BZRP family.</text>
</comment>
<dbReference type="OrthoDB" id="8841220at2759"/>
<dbReference type="InterPro" id="IPR038330">
    <property type="entry name" value="TspO/MBR-related_sf"/>
</dbReference>
<dbReference type="PANTHER" id="PTHR10057">
    <property type="entry name" value="PERIPHERAL-TYPE BENZODIAZEPINE RECEPTOR"/>
    <property type="match status" value="1"/>
</dbReference>
<dbReference type="GO" id="GO:0033013">
    <property type="term" value="P:tetrapyrrole metabolic process"/>
    <property type="evidence" value="ECO:0007669"/>
    <property type="project" value="UniProtKB-ARBA"/>
</dbReference>
<evidence type="ECO:0000313" key="6">
    <source>
        <dbReference type="EMBL" id="CAD7237640.1"/>
    </source>
</evidence>
<keyword evidence="3" id="KW-0812">Transmembrane</keyword>
<dbReference type="EMBL" id="OB690259">
    <property type="protein sequence ID" value="CAD7237640.1"/>
    <property type="molecule type" value="Genomic_DNA"/>
</dbReference>
<evidence type="ECO:0000256" key="2">
    <source>
        <dbReference type="ARBA" id="ARBA00007524"/>
    </source>
</evidence>
<evidence type="ECO:0000256" key="1">
    <source>
        <dbReference type="ARBA" id="ARBA00004141"/>
    </source>
</evidence>
<reference evidence="6" key="1">
    <citation type="submission" date="2020-11" db="EMBL/GenBank/DDBJ databases">
        <authorList>
            <person name="Tran Van P."/>
        </authorList>
    </citation>
    <scope>NUCLEOTIDE SEQUENCE</scope>
</reference>
<keyword evidence="5" id="KW-0472">Membrane</keyword>
<dbReference type="Gene3D" id="1.20.1260.100">
    <property type="entry name" value="TspO/MBR protein"/>
    <property type="match status" value="1"/>
</dbReference>